<dbReference type="InterPro" id="IPR003877">
    <property type="entry name" value="SPRY_dom"/>
</dbReference>
<reference evidence="2" key="1">
    <citation type="submission" date="2025-08" db="UniProtKB">
        <authorList>
            <consortium name="Ensembl"/>
        </authorList>
    </citation>
    <scope>IDENTIFICATION</scope>
</reference>
<feature type="domain" description="B30.2/SPRY" evidence="1">
    <location>
        <begin position="122"/>
        <end position="315"/>
    </location>
</feature>
<dbReference type="InterPro" id="IPR043136">
    <property type="entry name" value="B30.2/SPRY_sf"/>
</dbReference>
<dbReference type="InterPro" id="IPR035033">
    <property type="entry name" value="PRY/SPRY_TRIM39"/>
</dbReference>
<dbReference type="SUPFAM" id="SSF49899">
    <property type="entry name" value="Concanavalin A-like lectins/glucanases"/>
    <property type="match status" value="1"/>
</dbReference>
<dbReference type="PRINTS" id="PR01407">
    <property type="entry name" value="BUTYPHLNCDUF"/>
</dbReference>
<evidence type="ECO:0000259" key="1">
    <source>
        <dbReference type="PROSITE" id="PS50188"/>
    </source>
</evidence>
<dbReference type="InterPro" id="IPR003879">
    <property type="entry name" value="Butyrophylin_SPRY"/>
</dbReference>
<dbReference type="Pfam" id="PF13765">
    <property type="entry name" value="PRY"/>
    <property type="match status" value="1"/>
</dbReference>
<evidence type="ECO:0000313" key="2">
    <source>
        <dbReference type="Ensembl" id="ENSCABP00000028734.1"/>
    </source>
</evidence>
<dbReference type="Proteomes" id="UP000694404">
    <property type="component" value="Unplaced"/>
</dbReference>
<dbReference type="SMART" id="SM00449">
    <property type="entry name" value="SPRY"/>
    <property type="match status" value="1"/>
</dbReference>
<dbReference type="CDD" id="cd13745">
    <property type="entry name" value="SPRY_PRY_TRIM39"/>
    <property type="match status" value="1"/>
</dbReference>
<organism evidence="2 3">
    <name type="scientific">Chelonoidis abingdonii</name>
    <name type="common">Abingdon island giant tortoise</name>
    <name type="synonym">Testudo abingdonii</name>
    <dbReference type="NCBI Taxonomy" id="106734"/>
    <lineage>
        <taxon>Eukaryota</taxon>
        <taxon>Metazoa</taxon>
        <taxon>Chordata</taxon>
        <taxon>Craniata</taxon>
        <taxon>Vertebrata</taxon>
        <taxon>Euteleostomi</taxon>
        <taxon>Archelosauria</taxon>
        <taxon>Testudinata</taxon>
        <taxon>Testudines</taxon>
        <taxon>Cryptodira</taxon>
        <taxon>Durocryptodira</taxon>
        <taxon>Testudinoidea</taxon>
        <taxon>Testudinidae</taxon>
        <taxon>Chelonoidis</taxon>
    </lineage>
</organism>
<dbReference type="InterPro" id="IPR050143">
    <property type="entry name" value="TRIM/RBCC"/>
</dbReference>
<dbReference type="FunFam" id="2.60.120.920:FF:000004">
    <property type="entry name" value="Butyrophilin subfamily 1 member A1"/>
    <property type="match status" value="1"/>
</dbReference>
<dbReference type="SMART" id="SM00589">
    <property type="entry name" value="PRY"/>
    <property type="match status" value="1"/>
</dbReference>
<dbReference type="InterPro" id="IPR001870">
    <property type="entry name" value="B30.2/SPRY"/>
</dbReference>
<name>A0A8C0J8E8_CHEAB</name>
<sequence length="325" mass="36337">MAFAGLLPPPAPHRLFHGSGSPPPQAGALALWCLRKVDPPCRAKTPLFVERQLVVFKCERLHQFLAEQERLLLARLGELDQEIERRREENATHLCEEISQLSTLIMELEGKCQQPVPELLQVRLCQCREGTAPEGTSPLLDVTLDPDTAQPKLVLSEDRKHVRYRDEEEALPDNPERFDTYPEVLGAEGFAGGRCYWEVEVGDKTDWMLGVCRDSVSRKGQNDVSLEDGYWAVWLRDGEYEAVTSPSTPLPVSARPSRVGIFLDYEAGEVSFYNVTDRSHLYTFTDTFSGKLRPYFYPGHNAGGTNAAPLIICPVQAQAGGNLCH</sequence>
<proteinExistence type="predicted"/>
<dbReference type="AlphaFoldDB" id="A0A8C0J8E8"/>
<dbReference type="GeneTree" id="ENSGT00940000154126"/>
<dbReference type="Pfam" id="PF00622">
    <property type="entry name" value="SPRY"/>
    <property type="match status" value="1"/>
</dbReference>
<protein>
    <recommendedName>
        <fullName evidence="1">B30.2/SPRY domain-containing protein</fullName>
    </recommendedName>
</protein>
<dbReference type="PROSITE" id="PS50188">
    <property type="entry name" value="B302_SPRY"/>
    <property type="match status" value="1"/>
</dbReference>
<evidence type="ECO:0000313" key="3">
    <source>
        <dbReference type="Proteomes" id="UP000694404"/>
    </source>
</evidence>
<reference evidence="2" key="2">
    <citation type="submission" date="2025-09" db="UniProtKB">
        <authorList>
            <consortium name="Ensembl"/>
        </authorList>
    </citation>
    <scope>IDENTIFICATION</scope>
</reference>
<accession>A0A8C0J8E8</accession>
<dbReference type="InterPro" id="IPR006574">
    <property type="entry name" value="PRY"/>
</dbReference>
<dbReference type="Ensembl" id="ENSCABT00000031492.1">
    <property type="protein sequence ID" value="ENSCABP00000028734.1"/>
    <property type="gene ID" value="ENSCABG00000021109.1"/>
</dbReference>
<dbReference type="PANTHER" id="PTHR24103">
    <property type="entry name" value="E3 UBIQUITIN-PROTEIN LIGASE TRIM"/>
    <property type="match status" value="1"/>
</dbReference>
<dbReference type="InterPro" id="IPR013320">
    <property type="entry name" value="ConA-like_dom_sf"/>
</dbReference>
<keyword evidence="3" id="KW-1185">Reference proteome</keyword>
<dbReference type="OMA" id="PLHIDEM"/>
<dbReference type="Gene3D" id="2.60.120.920">
    <property type="match status" value="1"/>
</dbReference>